<dbReference type="Gene3D" id="3.40.50.150">
    <property type="entry name" value="Vaccinia Virus protein VP39"/>
    <property type="match status" value="1"/>
</dbReference>
<dbReference type="AlphaFoldDB" id="A0A226EYQ1"/>
<dbReference type="InterPro" id="IPR053202">
    <property type="entry name" value="EGF_Rcpt_Signaling_Reg"/>
</dbReference>
<dbReference type="InterPro" id="IPR006342">
    <property type="entry name" value="FkbM_mtfrase"/>
</dbReference>
<dbReference type="GO" id="GO:0006888">
    <property type="term" value="P:endoplasmic reticulum to Golgi vesicle-mediated transport"/>
    <property type="evidence" value="ECO:0007669"/>
    <property type="project" value="TreeGrafter"/>
</dbReference>
<evidence type="ECO:0000256" key="1">
    <source>
        <dbReference type="SAM" id="MobiDB-lite"/>
    </source>
</evidence>
<evidence type="ECO:0000256" key="2">
    <source>
        <dbReference type="SAM" id="Phobius"/>
    </source>
</evidence>
<keyword evidence="2" id="KW-0472">Membrane</keyword>
<gene>
    <name evidence="4" type="ORF">Fcan01_01094</name>
</gene>
<organism evidence="4 5">
    <name type="scientific">Folsomia candida</name>
    <name type="common">Springtail</name>
    <dbReference type="NCBI Taxonomy" id="158441"/>
    <lineage>
        <taxon>Eukaryota</taxon>
        <taxon>Metazoa</taxon>
        <taxon>Ecdysozoa</taxon>
        <taxon>Arthropoda</taxon>
        <taxon>Hexapoda</taxon>
        <taxon>Collembola</taxon>
        <taxon>Entomobryomorpha</taxon>
        <taxon>Isotomoidea</taxon>
        <taxon>Isotomidae</taxon>
        <taxon>Proisotominae</taxon>
        <taxon>Folsomia</taxon>
    </lineage>
</organism>
<evidence type="ECO:0000259" key="3">
    <source>
        <dbReference type="Pfam" id="PF05050"/>
    </source>
</evidence>
<dbReference type="GO" id="GO:0016197">
    <property type="term" value="P:endosomal transport"/>
    <property type="evidence" value="ECO:0007669"/>
    <property type="project" value="TreeGrafter"/>
</dbReference>
<dbReference type="GO" id="GO:0031902">
    <property type="term" value="C:late endosome membrane"/>
    <property type="evidence" value="ECO:0007669"/>
    <property type="project" value="TreeGrafter"/>
</dbReference>
<keyword evidence="2" id="KW-1133">Transmembrane helix</keyword>
<dbReference type="EMBL" id="LNIX01000001">
    <property type="protein sequence ID" value="OXA62224.1"/>
    <property type="molecule type" value="Genomic_DNA"/>
</dbReference>
<dbReference type="PANTHER" id="PTHR34009">
    <property type="entry name" value="PROTEIN STAR"/>
    <property type="match status" value="1"/>
</dbReference>
<feature type="transmembrane region" description="Helical" evidence="2">
    <location>
        <begin position="24"/>
        <end position="45"/>
    </location>
</feature>
<dbReference type="SUPFAM" id="SSF53335">
    <property type="entry name" value="S-adenosyl-L-methionine-dependent methyltransferases"/>
    <property type="match status" value="1"/>
</dbReference>
<dbReference type="Proteomes" id="UP000198287">
    <property type="component" value="Unassembled WGS sequence"/>
</dbReference>
<protein>
    <submittedName>
        <fullName evidence="4">Protein Star</fullName>
    </submittedName>
</protein>
<dbReference type="InterPro" id="IPR029063">
    <property type="entry name" value="SAM-dependent_MTases_sf"/>
</dbReference>
<keyword evidence="5" id="KW-1185">Reference proteome</keyword>
<evidence type="ECO:0000313" key="5">
    <source>
        <dbReference type="Proteomes" id="UP000198287"/>
    </source>
</evidence>
<accession>A0A226EYQ1</accession>
<feature type="compositionally biased region" description="Polar residues" evidence="1">
    <location>
        <begin position="215"/>
        <end position="224"/>
    </location>
</feature>
<dbReference type="GO" id="GO:0005794">
    <property type="term" value="C:Golgi apparatus"/>
    <property type="evidence" value="ECO:0007669"/>
    <property type="project" value="TreeGrafter"/>
</dbReference>
<dbReference type="GO" id="GO:0005789">
    <property type="term" value="C:endoplasmic reticulum membrane"/>
    <property type="evidence" value="ECO:0007669"/>
    <property type="project" value="TreeGrafter"/>
</dbReference>
<comment type="caution">
    <text evidence="4">The sequence shown here is derived from an EMBL/GenBank/DDBJ whole genome shotgun (WGS) entry which is preliminary data.</text>
</comment>
<keyword evidence="2" id="KW-0812">Transmembrane</keyword>
<dbReference type="OrthoDB" id="6357215at2759"/>
<feature type="domain" description="Methyltransferase FkbM" evidence="3">
    <location>
        <begin position="132"/>
        <end position="311"/>
    </location>
</feature>
<evidence type="ECO:0000313" key="4">
    <source>
        <dbReference type="EMBL" id="OXA62224.1"/>
    </source>
</evidence>
<reference evidence="4 5" key="1">
    <citation type="submission" date="2015-12" db="EMBL/GenBank/DDBJ databases">
        <title>The genome of Folsomia candida.</title>
        <authorList>
            <person name="Faddeeva A."/>
            <person name="Derks M.F."/>
            <person name="Anvar Y."/>
            <person name="Smit S."/>
            <person name="Van Straalen N."/>
            <person name="Roelofs D."/>
        </authorList>
    </citation>
    <scope>NUCLEOTIDE SEQUENCE [LARGE SCALE GENOMIC DNA]</scope>
    <source>
        <strain evidence="4 5">VU population</strain>
        <tissue evidence="4">Whole body</tissue>
    </source>
</reference>
<sequence>MKSSFISIRNLPSCKNFARNKSKFVLIVIFASALLMFGITSYYFLLLFSPNLSSLPSAEELVKDLIFTKGVSAQNDPIVVNYLINHHLISPNFGTDYNLTNILNPQQLDINVQSALRHVFGGRIPENGFFVECGANDGEFLSNTIQLEMELGWTGLLIEGSPSLVKSLTNTNRKAWVADVCLSGEKPIQVDFLRHANTFPPWSGGAGKIKERKTTTQTGNGIEKATPTNSYGTDLFTSEGVVECFPLYAILSAINVSRVDLLSLDVEGHEYQILKAVPFHSVDIKVIFVEYFLAPEGEQGIKTLLAENGFKLWAKTGSDMVFVNKQTDYVSP</sequence>
<feature type="region of interest" description="Disordered" evidence="1">
    <location>
        <begin position="204"/>
        <end position="224"/>
    </location>
</feature>
<dbReference type="GO" id="GO:0005886">
    <property type="term" value="C:plasma membrane"/>
    <property type="evidence" value="ECO:0007669"/>
    <property type="project" value="TreeGrafter"/>
</dbReference>
<dbReference type="Pfam" id="PF05050">
    <property type="entry name" value="Methyltransf_21"/>
    <property type="match status" value="1"/>
</dbReference>
<proteinExistence type="predicted"/>
<name>A0A226EYQ1_FOLCA</name>
<dbReference type="PANTHER" id="PTHR34009:SF2">
    <property type="entry name" value="PROTEIN STAR"/>
    <property type="match status" value="1"/>
</dbReference>